<evidence type="ECO:0000313" key="3">
    <source>
        <dbReference type="Proteomes" id="UP001220324"/>
    </source>
</evidence>
<comment type="caution">
    <text evidence="2">The sequence shown here is derived from an EMBL/GenBank/DDBJ whole genome shotgun (WGS) entry which is preliminary data.</text>
</comment>
<accession>A0AAD6CRK1</accession>
<protein>
    <recommendedName>
        <fullName evidence="4">Transcription factor domain-containing protein</fullName>
    </recommendedName>
</protein>
<feature type="region of interest" description="Disordered" evidence="1">
    <location>
        <begin position="109"/>
        <end position="143"/>
    </location>
</feature>
<feature type="compositionally biased region" description="Polar residues" evidence="1">
    <location>
        <begin position="113"/>
        <end position="129"/>
    </location>
</feature>
<feature type="compositionally biased region" description="Basic and acidic residues" evidence="1">
    <location>
        <begin position="131"/>
        <end position="141"/>
    </location>
</feature>
<dbReference type="EMBL" id="JAQIZZ010000007">
    <property type="protein sequence ID" value="KAJ5533565.1"/>
    <property type="molecule type" value="Genomic_DNA"/>
</dbReference>
<feature type="compositionally biased region" description="Low complexity" evidence="1">
    <location>
        <begin position="1"/>
        <end position="19"/>
    </location>
</feature>
<evidence type="ECO:0008006" key="4">
    <source>
        <dbReference type="Google" id="ProtNLM"/>
    </source>
</evidence>
<evidence type="ECO:0000256" key="1">
    <source>
        <dbReference type="SAM" id="MobiDB-lite"/>
    </source>
</evidence>
<organism evidence="2 3">
    <name type="scientific">Penicillium frequentans</name>
    <dbReference type="NCBI Taxonomy" id="3151616"/>
    <lineage>
        <taxon>Eukaryota</taxon>
        <taxon>Fungi</taxon>
        <taxon>Dikarya</taxon>
        <taxon>Ascomycota</taxon>
        <taxon>Pezizomycotina</taxon>
        <taxon>Eurotiomycetes</taxon>
        <taxon>Eurotiomycetidae</taxon>
        <taxon>Eurotiales</taxon>
        <taxon>Aspergillaceae</taxon>
        <taxon>Penicillium</taxon>
    </lineage>
</organism>
<proteinExistence type="predicted"/>
<sequence>MIQNPVSSPDSPVVVTSPSNIDTIDGPLSVPELTSDSTSLGLNTNGLEGPLSNHAAFSDVHDFSTVALDMSADFPWTLDYTDFFSESHLIFQNPQLETMAQLESSLFPFASGAENNPNGGPNRTPSRGPSRTRDLQSDGERPCPTIRIQDLRQLGSSTPVQTLAMQATDDDIIMAENFCHVNVPLDTVYQSVFAFYEQQHDSRFREAPFPNINLFNSFTQLYYEHFDDQLPFIHPSLLEQADTPWMLALAVASVGCQYTNVAKRDTYVSMLTDLLTLSLPLDSQVAFNSMDNGLRGFVVNQRGGLSTVFRVSK</sequence>
<dbReference type="AlphaFoldDB" id="A0AAD6CRK1"/>
<keyword evidence="3" id="KW-1185">Reference proteome</keyword>
<gene>
    <name evidence="2" type="ORF">N7494_010117</name>
</gene>
<name>A0AAD6CRK1_9EURO</name>
<feature type="region of interest" description="Disordered" evidence="1">
    <location>
        <begin position="1"/>
        <end position="20"/>
    </location>
</feature>
<dbReference type="Proteomes" id="UP001220324">
    <property type="component" value="Unassembled WGS sequence"/>
</dbReference>
<evidence type="ECO:0000313" key="2">
    <source>
        <dbReference type="EMBL" id="KAJ5533565.1"/>
    </source>
</evidence>
<reference evidence="2 3" key="1">
    <citation type="journal article" date="2023" name="IMA Fungus">
        <title>Comparative genomic study of the Penicillium genus elucidates a diverse pangenome and 15 lateral gene transfer events.</title>
        <authorList>
            <person name="Petersen C."/>
            <person name="Sorensen T."/>
            <person name="Nielsen M.R."/>
            <person name="Sondergaard T.E."/>
            <person name="Sorensen J.L."/>
            <person name="Fitzpatrick D.A."/>
            <person name="Frisvad J.C."/>
            <person name="Nielsen K.L."/>
        </authorList>
    </citation>
    <scope>NUCLEOTIDE SEQUENCE [LARGE SCALE GENOMIC DNA]</scope>
    <source>
        <strain evidence="2 3">IBT 35679</strain>
    </source>
</reference>